<comment type="caution">
    <text evidence="1">The sequence shown here is derived from an EMBL/GenBank/DDBJ whole genome shotgun (WGS) entry which is preliminary data.</text>
</comment>
<sequence length="50" mass="5721">MARTARFSVDLTEFEEDINQIAEDEGRTKANTIQRLIKEAIAARKEKANK</sequence>
<organism evidence="1 2">
    <name type="scientific">Cyanomargarita calcarea GSE-NOS-MK-12-04C</name>
    <dbReference type="NCBI Taxonomy" id="2839659"/>
    <lineage>
        <taxon>Bacteria</taxon>
        <taxon>Bacillati</taxon>
        <taxon>Cyanobacteriota</taxon>
        <taxon>Cyanophyceae</taxon>
        <taxon>Nostocales</taxon>
        <taxon>Cyanomargaritaceae</taxon>
        <taxon>Cyanomargarita</taxon>
    </lineage>
</organism>
<name>A0A951URN8_9CYAN</name>
<dbReference type="Proteomes" id="UP000729701">
    <property type="component" value="Unassembled WGS sequence"/>
</dbReference>
<protein>
    <submittedName>
        <fullName evidence="1">Uncharacterized protein</fullName>
    </submittedName>
</protein>
<evidence type="ECO:0000313" key="1">
    <source>
        <dbReference type="EMBL" id="MBW4666461.1"/>
    </source>
</evidence>
<reference evidence="1" key="2">
    <citation type="journal article" date="2022" name="Microbiol. Resour. Announc.">
        <title>Metagenome Sequencing to Explore Phylogenomics of Terrestrial Cyanobacteria.</title>
        <authorList>
            <person name="Ward R.D."/>
            <person name="Stajich J.E."/>
            <person name="Johansen J.R."/>
            <person name="Huntemann M."/>
            <person name="Clum A."/>
            <person name="Foster B."/>
            <person name="Foster B."/>
            <person name="Roux S."/>
            <person name="Palaniappan K."/>
            <person name="Varghese N."/>
            <person name="Mukherjee S."/>
            <person name="Reddy T.B.K."/>
            <person name="Daum C."/>
            <person name="Copeland A."/>
            <person name="Chen I.A."/>
            <person name="Ivanova N.N."/>
            <person name="Kyrpides N.C."/>
            <person name="Shapiro N."/>
            <person name="Eloe-Fadrosh E.A."/>
            <person name="Pietrasiak N."/>
        </authorList>
    </citation>
    <scope>NUCLEOTIDE SEQUENCE</scope>
    <source>
        <strain evidence="1">GSE-NOS-MK-12-04C</strain>
    </source>
</reference>
<dbReference type="EMBL" id="JAHHGZ010000003">
    <property type="protein sequence ID" value="MBW4666461.1"/>
    <property type="molecule type" value="Genomic_DNA"/>
</dbReference>
<reference evidence="1" key="1">
    <citation type="submission" date="2021-05" db="EMBL/GenBank/DDBJ databases">
        <authorList>
            <person name="Pietrasiak N."/>
            <person name="Ward R."/>
            <person name="Stajich J.E."/>
            <person name="Kurbessoian T."/>
        </authorList>
    </citation>
    <scope>NUCLEOTIDE SEQUENCE</scope>
    <source>
        <strain evidence="1">GSE-NOS-MK-12-04C</strain>
    </source>
</reference>
<dbReference type="AlphaFoldDB" id="A0A951URN8"/>
<gene>
    <name evidence="1" type="ORF">KME60_03195</name>
</gene>
<accession>A0A951URN8</accession>
<evidence type="ECO:0000313" key="2">
    <source>
        <dbReference type="Proteomes" id="UP000729701"/>
    </source>
</evidence>
<proteinExistence type="predicted"/>